<dbReference type="GeneID" id="4908451"/>
<reference evidence="2" key="1">
    <citation type="submission" date="2007-02" db="EMBL/GenBank/DDBJ databases">
        <title>Complete sequence of Pyrobaculum calidifontis JCM 11548.</title>
        <authorList>
            <consortium name="US DOE Joint Genome Institute"/>
            <person name="Copeland A."/>
            <person name="Lucas S."/>
            <person name="Lapidus A."/>
            <person name="Barry K."/>
            <person name="Glavina del Rio T."/>
            <person name="Dalin E."/>
            <person name="Tice H."/>
            <person name="Pitluck S."/>
            <person name="Chain P."/>
            <person name="Malfatti S."/>
            <person name="Shin M."/>
            <person name="Vergez L."/>
            <person name="Schmutz J."/>
            <person name="Larimer F."/>
            <person name="Land M."/>
            <person name="Hauser L."/>
            <person name="Kyrpides N."/>
            <person name="Mikhailova N."/>
            <person name="Cozen A.E."/>
            <person name="Fitz-Gibbon S.T."/>
            <person name="House C.H."/>
            <person name="Saltikov C."/>
            <person name="Lowe T.M."/>
            <person name="Richardson P."/>
        </authorList>
    </citation>
    <scope>NUCLEOTIDE SEQUENCE [LARGE SCALE GENOMIC DNA]</scope>
    <source>
        <strain evidence="2">JCM 11548</strain>
    </source>
</reference>
<evidence type="ECO:0000313" key="2">
    <source>
        <dbReference type="EMBL" id="ABO08148.1"/>
    </source>
</evidence>
<dbReference type="HOGENOM" id="CLU_171552_0_0_2"/>
<proteinExistence type="predicted"/>
<dbReference type="Gene3D" id="1.10.287.1080">
    <property type="entry name" value="MazG-like"/>
    <property type="match status" value="1"/>
</dbReference>
<dbReference type="SUPFAM" id="SSF101386">
    <property type="entry name" value="all-alpha NTP pyrophosphatases"/>
    <property type="match status" value="1"/>
</dbReference>
<organism evidence="2 3">
    <name type="scientific">Pyrobaculum calidifontis (strain DSM 21063 / JCM 11548 / VA1)</name>
    <dbReference type="NCBI Taxonomy" id="410359"/>
    <lineage>
        <taxon>Archaea</taxon>
        <taxon>Thermoproteota</taxon>
        <taxon>Thermoprotei</taxon>
        <taxon>Thermoproteales</taxon>
        <taxon>Thermoproteaceae</taxon>
        <taxon>Pyrobaculum</taxon>
    </lineage>
</organism>
<dbReference type="Pfam" id="PF03819">
    <property type="entry name" value="MazG"/>
    <property type="match status" value="1"/>
</dbReference>
<evidence type="ECO:0000259" key="1">
    <source>
        <dbReference type="Pfam" id="PF03819"/>
    </source>
</evidence>
<dbReference type="AlphaFoldDB" id="A3MU31"/>
<dbReference type="Proteomes" id="UP000001431">
    <property type="component" value="Chromosome"/>
</dbReference>
<evidence type="ECO:0000313" key="3">
    <source>
        <dbReference type="Proteomes" id="UP000001431"/>
    </source>
</evidence>
<sequence length="118" mass="13403">MRAGAEVELRELAKIQAQFSGEKFPHFWRVEGDRDAALRLEYFTNALAGEVGELANVVKKVVRATVYGGKGLTLQEALPKIEEELTDVFIYVLTMASFLGIDLEQAYFKKLEENMKRF</sequence>
<dbReference type="InterPro" id="IPR004518">
    <property type="entry name" value="MazG-like_dom"/>
</dbReference>
<gene>
    <name evidence="2" type="ordered locus">Pcal_0722</name>
</gene>
<dbReference type="KEGG" id="pcl:Pcal_0722"/>
<keyword evidence="3" id="KW-1185">Reference proteome</keyword>
<accession>A3MU31</accession>
<dbReference type="EMBL" id="CP000561">
    <property type="protein sequence ID" value="ABO08148.1"/>
    <property type="molecule type" value="Genomic_DNA"/>
</dbReference>
<dbReference type="eggNOG" id="arCOG01084">
    <property type="taxonomic scope" value="Archaea"/>
</dbReference>
<name>A3MU31_PYRCJ</name>
<feature type="domain" description="NTP pyrophosphohydrolase MazG-like" evidence="1">
    <location>
        <begin position="44"/>
        <end position="111"/>
    </location>
</feature>
<dbReference type="GO" id="GO:0016787">
    <property type="term" value="F:hydrolase activity"/>
    <property type="evidence" value="ECO:0007669"/>
    <property type="project" value="UniProtKB-KW"/>
</dbReference>
<protein>
    <submittedName>
        <fullName evidence="2">MazG nucleotide pyrophosphohydrolase</fullName>
    </submittedName>
</protein>
<dbReference type="STRING" id="410359.Pcal_0722"/>
<dbReference type="RefSeq" id="WP_011849406.1">
    <property type="nucleotide sequence ID" value="NC_009073.1"/>
</dbReference>